<dbReference type="GO" id="GO:0016853">
    <property type="term" value="F:isomerase activity"/>
    <property type="evidence" value="ECO:0007669"/>
    <property type="project" value="UniProtKB-KW"/>
</dbReference>
<dbReference type="SUPFAM" id="SSF52096">
    <property type="entry name" value="ClpP/crotonase"/>
    <property type="match status" value="1"/>
</dbReference>
<dbReference type="InterPro" id="IPR014748">
    <property type="entry name" value="Enoyl-CoA_hydra_C"/>
</dbReference>
<dbReference type="RefSeq" id="WP_154594605.1">
    <property type="nucleotide sequence ID" value="NZ_WLVL01000057.1"/>
</dbReference>
<reference evidence="4 5" key="1">
    <citation type="submission" date="2019-11" db="EMBL/GenBank/DDBJ databases">
        <title>Whole genome sequencing identifies a novel species of the genus Arsenicicoccus isolated from human blood.</title>
        <authorList>
            <person name="Jeong J.H."/>
            <person name="Kweon O.J."/>
            <person name="Kim H.R."/>
            <person name="Kim T.-H."/>
            <person name="Ha S.-M."/>
            <person name="Lee M.-K."/>
        </authorList>
    </citation>
    <scope>NUCLEOTIDE SEQUENCE [LARGE SCALE GENOMIC DNA]</scope>
    <source>
        <strain evidence="4 5">MKL-02</strain>
    </source>
</reference>
<organism evidence="4 5">
    <name type="scientific">Arsenicicoccus cauae</name>
    <dbReference type="NCBI Taxonomy" id="2663847"/>
    <lineage>
        <taxon>Bacteria</taxon>
        <taxon>Bacillati</taxon>
        <taxon>Actinomycetota</taxon>
        <taxon>Actinomycetes</taxon>
        <taxon>Micrococcales</taxon>
        <taxon>Intrasporangiaceae</taxon>
        <taxon>Arsenicicoccus</taxon>
    </lineage>
</organism>
<dbReference type="InterPro" id="IPR029045">
    <property type="entry name" value="ClpP/crotonase-like_dom_sf"/>
</dbReference>
<protein>
    <submittedName>
        <fullName evidence="4">Enoyl-CoA hydratase/isomerase family protein</fullName>
    </submittedName>
</protein>
<dbReference type="PROSITE" id="PS00166">
    <property type="entry name" value="ENOYL_COA_HYDRATASE"/>
    <property type="match status" value="1"/>
</dbReference>
<evidence type="ECO:0000313" key="4">
    <source>
        <dbReference type="EMBL" id="MTB73346.1"/>
    </source>
</evidence>
<evidence type="ECO:0000313" key="5">
    <source>
        <dbReference type="Proteomes" id="UP000431092"/>
    </source>
</evidence>
<keyword evidence="4" id="KW-0413">Isomerase</keyword>
<dbReference type="InterPro" id="IPR018376">
    <property type="entry name" value="Enoyl-CoA_hyd/isom_CS"/>
</dbReference>
<dbReference type="Gene3D" id="1.10.12.10">
    <property type="entry name" value="Lyase 2-enoyl-coa Hydratase, Chain A, domain 2"/>
    <property type="match status" value="1"/>
</dbReference>
<keyword evidence="2" id="KW-0456">Lyase</keyword>
<dbReference type="PANTHER" id="PTHR11941">
    <property type="entry name" value="ENOYL-COA HYDRATASE-RELATED"/>
    <property type="match status" value="1"/>
</dbReference>
<comment type="similarity">
    <text evidence="1 3">Belongs to the enoyl-CoA hydratase/isomerase family.</text>
</comment>
<dbReference type="AlphaFoldDB" id="A0A6I3J1P0"/>
<dbReference type="EMBL" id="WLVL01000057">
    <property type="protein sequence ID" value="MTB73346.1"/>
    <property type="molecule type" value="Genomic_DNA"/>
</dbReference>
<dbReference type="GO" id="GO:0006635">
    <property type="term" value="P:fatty acid beta-oxidation"/>
    <property type="evidence" value="ECO:0007669"/>
    <property type="project" value="TreeGrafter"/>
</dbReference>
<dbReference type="CDD" id="cd06558">
    <property type="entry name" value="crotonase-like"/>
    <property type="match status" value="1"/>
</dbReference>
<evidence type="ECO:0000256" key="2">
    <source>
        <dbReference type="ARBA" id="ARBA00023239"/>
    </source>
</evidence>
<keyword evidence="5" id="KW-1185">Reference proteome</keyword>
<proteinExistence type="inferred from homology"/>
<name>A0A6I3J1P0_9MICO</name>
<evidence type="ECO:0000256" key="1">
    <source>
        <dbReference type="ARBA" id="ARBA00005254"/>
    </source>
</evidence>
<evidence type="ECO:0000256" key="3">
    <source>
        <dbReference type="RuleBase" id="RU003707"/>
    </source>
</evidence>
<comment type="caution">
    <text evidence="4">The sequence shown here is derived from an EMBL/GenBank/DDBJ whole genome shotgun (WGS) entry which is preliminary data.</text>
</comment>
<dbReference type="GO" id="GO:0016829">
    <property type="term" value="F:lyase activity"/>
    <property type="evidence" value="ECO:0007669"/>
    <property type="project" value="UniProtKB-KW"/>
</dbReference>
<sequence length="277" mass="29330">MVMYPEKYWWEQDFEHLSVTRREQGDRHTAVITLDLPQQRNAMSEEMTSSWARLADLLRDDTQLACVVVTGAGSAFTSGGNLGWLMAEPDASVSDLRARMRNFYCRWLSMTRLEVPVVAAVNGHAIGAGLALALACDVRYVAEQARLAVPFTGLGLHPGMATTWSLPAVAGPALAADMLLTGRVVMGHEAVGLGLASAAAPADEVLRLALDAADRVAAAAPVATRLTLAALRGGGHANPGAALEWEALAQATTMATADLQEGVRAATERRAPAFTGR</sequence>
<accession>A0A6I3J1P0</accession>
<dbReference type="Gene3D" id="3.90.226.10">
    <property type="entry name" value="2-enoyl-CoA Hydratase, Chain A, domain 1"/>
    <property type="match status" value="1"/>
</dbReference>
<gene>
    <name evidence="4" type="ORF">GGG17_15540</name>
</gene>
<dbReference type="Pfam" id="PF00378">
    <property type="entry name" value="ECH_1"/>
    <property type="match status" value="1"/>
</dbReference>
<dbReference type="Proteomes" id="UP000431092">
    <property type="component" value="Unassembled WGS sequence"/>
</dbReference>
<dbReference type="PANTHER" id="PTHR11941:SF173">
    <property type="entry name" value="3-HYDROXYBUTYRYL-COA DEHYDRATASE-LIKE PROTEIN, MITOCHONDRIAL"/>
    <property type="match status" value="1"/>
</dbReference>
<dbReference type="InterPro" id="IPR001753">
    <property type="entry name" value="Enoyl-CoA_hydra/iso"/>
</dbReference>